<evidence type="ECO:0000313" key="2">
    <source>
        <dbReference type="Proteomes" id="UP000094526"/>
    </source>
</evidence>
<protein>
    <submittedName>
        <fullName evidence="1">Uncharacterized protein</fullName>
    </submittedName>
</protein>
<organism evidence="1 2">
    <name type="scientific">Cladophialophora carrionii</name>
    <dbReference type="NCBI Taxonomy" id="86049"/>
    <lineage>
        <taxon>Eukaryota</taxon>
        <taxon>Fungi</taxon>
        <taxon>Dikarya</taxon>
        <taxon>Ascomycota</taxon>
        <taxon>Pezizomycotina</taxon>
        <taxon>Eurotiomycetes</taxon>
        <taxon>Chaetothyriomycetidae</taxon>
        <taxon>Chaetothyriales</taxon>
        <taxon>Herpotrichiellaceae</taxon>
        <taxon>Cladophialophora</taxon>
    </lineage>
</organism>
<dbReference type="VEuPathDB" id="FungiDB:CLCR_06300"/>
<dbReference type="Proteomes" id="UP000094526">
    <property type="component" value="Unassembled WGS sequence"/>
</dbReference>
<gene>
    <name evidence="1" type="ORF">CLCR_06300</name>
</gene>
<name>A0A1C1C929_9EURO</name>
<sequence length="216" mass="24164">MLDESCLVLLGDSDAQQKVEQADGTAIDRMPSPKSLSWHMPLAHKRLLSIIALGRHGNCGHFDQGVVKPPAKVDLIFAGGVVGAQEASARASEGSASDNEGAWNPRHKNQSLLLHMQQMQGTFKGFETLRRIADEPDTHSRRLLCRFTGERKFPTRASRVVSPELKLEARWVQEEPHTCTMISYVLFSTLLFMQHPGPGRQRLRMALLQGISRWFP</sequence>
<keyword evidence="2" id="KW-1185">Reference proteome</keyword>
<reference evidence="2" key="1">
    <citation type="submission" date="2015-07" db="EMBL/GenBank/DDBJ databases">
        <authorList>
            <person name="Teixeira M.M."/>
            <person name="Souza R.C."/>
            <person name="Almeida L.G."/>
            <person name="Vicente V.A."/>
            <person name="de Hoog S."/>
            <person name="Bocca A.L."/>
            <person name="de Almeida S.R."/>
            <person name="Vasconcelos A.T."/>
            <person name="Felipe M.S."/>
        </authorList>
    </citation>
    <scope>NUCLEOTIDE SEQUENCE [LARGE SCALE GENOMIC DNA]</scope>
    <source>
        <strain evidence="2">KSF</strain>
    </source>
</reference>
<proteinExistence type="predicted"/>
<evidence type="ECO:0000313" key="1">
    <source>
        <dbReference type="EMBL" id="OCT45035.1"/>
    </source>
</evidence>
<dbReference type="AlphaFoldDB" id="A0A1C1C929"/>
<accession>A0A1C1C929</accession>
<dbReference type="EMBL" id="LGRB01000020">
    <property type="protein sequence ID" value="OCT45035.1"/>
    <property type="molecule type" value="Genomic_DNA"/>
</dbReference>
<comment type="caution">
    <text evidence="1">The sequence shown here is derived from an EMBL/GenBank/DDBJ whole genome shotgun (WGS) entry which is preliminary data.</text>
</comment>